<name>A0A0V0RUR7_9BILA</name>
<protein>
    <submittedName>
        <fullName evidence="1">Uncharacterized protein</fullName>
    </submittedName>
</protein>
<dbReference type="OrthoDB" id="5920298at2759"/>
<accession>A0A0V0RUR7</accession>
<proteinExistence type="predicted"/>
<dbReference type="EMBL" id="JYDL01000076">
    <property type="protein sequence ID" value="KRX18238.1"/>
    <property type="molecule type" value="Genomic_DNA"/>
</dbReference>
<reference evidence="1 2" key="1">
    <citation type="submission" date="2015-01" db="EMBL/GenBank/DDBJ databases">
        <title>Evolution of Trichinella species and genotypes.</title>
        <authorList>
            <person name="Korhonen P.K."/>
            <person name="Edoardo P."/>
            <person name="Giuseppe L.R."/>
            <person name="Gasser R.B."/>
        </authorList>
    </citation>
    <scope>NUCLEOTIDE SEQUENCE [LARGE SCALE GENOMIC DNA]</scope>
    <source>
        <strain evidence="1">ISS37</strain>
    </source>
</reference>
<dbReference type="AlphaFoldDB" id="A0A0V0RUR7"/>
<evidence type="ECO:0000313" key="1">
    <source>
        <dbReference type="EMBL" id="KRX18238.1"/>
    </source>
</evidence>
<gene>
    <name evidence="1" type="ORF">T07_10388</name>
</gene>
<organism evidence="1 2">
    <name type="scientific">Trichinella nelsoni</name>
    <dbReference type="NCBI Taxonomy" id="6336"/>
    <lineage>
        <taxon>Eukaryota</taxon>
        <taxon>Metazoa</taxon>
        <taxon>Ecdysozoa</taxon>
        <taxon>Nematoda</taxon>
        <taxon>Enoplea</taxon>
        <taxon>Dorylaimia</taxon>
        <taxon>Trichinellida</taxon>
        <taxon>Trichinellidae</taxon>
        <taxon>Trichinella</taxon>
    </lineage>
</organism>
<sequence>MSVVPSFLGRKIVLLTFTESDKSPAFNHMLKRLAMSYEFNFLMSSNEIPSGPTAVGREDFNSTSTSSAKIGCAIPIDLSPPIAE</sequence>
<dbReference type="Proteomes" id="UP000054630">
    <property type="component" value="Unassembled WGS sequence"/>
</dbReference>
<keyword evidence="2" id="KW-1185">Reference proteome</keyword>
<comment type="caution">
    <text evidence="1">The sequence shown here is derived from an EMBL/GenBank/DDBJ whole genome shotgun (WGS) entry which is preliminary data.</text>
</comment>
<evidence type="ECO:0000313" key="2">
    <source>
        <dbReference type="Proteomes" id="UP000054630"/>
    </source>
</evidence>